<evidence type="ECO:0000256" key="2">
    <source>
        <dbReference type="ARBA" id="ARBA00022448"/>
    </source>
</evidence>
<keyword evidence="7 9" id="KW-0406">Ion transport</keyword>
<accession>A0A2K3V2P7</accession>
<feature type="domain" description="Sodium/calcium exchanger membrane region" evidence="10">
    <location>
        <begin position="41"/>
        <end position="198"/>
    </location>
</feature>
<dbReference type="PANTHER" id="PTHR31503">
    <property type="entry name" value="VACUOLAR CALCIUM ION TRANSPORTER"/>
    <property type="match status" value="1"/>
</dbReference>
<evidence type="ECO:0000256" key="3">
    <source>
        <dbReference type="ARBA" id="ARBA00022568"/>
    </source>
</evidence>
<evidence type="ECO:0000256" key="8">
    <source>
        <dbReference type="ARBA" id="ARBA00023136"/>
    </source>
</evidence>
<dbReference type="GO" id="GO:0006874">
    <property type="term" value="P:intracellular calcium ion homeostasis"/>
    <property type="evidence" value="ECO:0007669"/>
    <property type="project" value="TreeGrafter"/>
</dbReference>
<dbReference type="OrthoDB" id="9776105at2"/>
<evidence type="ECO:0000259" key="10">
    <source>
        <dbReference type="Pfam" id="PF01699"/>
    </source>
</evidence>
<dbReference type="GO" id="GO:0016020">
    <property type="term" value="C:membrane"/>
    <property type="evidence" value="ECO:0007669"/>
    <property type="project" value="InterPro"/>
</dbReference>
<organism evidence="11 12">
    <name type="scientific">Deinococcus koreensis</name>
    <dbReference type="NCBI Taxonomy" id="2054903"/>
    <lineage>
        <taxon>Bacteria</taxon>
        <taxon>Thermotogati</taxon>
        <taxon>Deinococcota</taxon>
        <taxon>Deinococci</taxon>
        <taxon>Deinococcales</taxon>
        <taxon>Deinococcaceae</taxon>
        <taxon>Deinococcus</taxon>
    </lineage>
</organism>
<proteinExistence type="inferred from homology"/>
<evidence type="ECO:0000256" key="7">
    <source>
        <dbReference type="ARBA" id="ARBA00023065"/>
    </source>
</evidence>
<dbReference type="NCBIfam" id="TIGR00846">
    <property type="entry name" value="caca2"/>
    <property type="match status" value="1"/>
</dbReference>
<feature type="transmembrane region" description="Helical" evidence="9">
    <location>
        <begin position="297"/>
        <end position="318"/>
    </location>
</feature>
<dbReference type="AlphaFoldDB" id="A0A2K3V2P7"/>
<comment type="similarity">
    <text evidence="9">Belongs to the Ca(2+):cation antiporter (CaCA) (TC 2.A.19) family.</text>
</comment>
<gene>
    <name evidence="11" type="primary">cax</name>
    <name evidence="11" type="ORF">CVO96_13180</name>
</gene>
<dbReference type="GO" id="GO:0015369">
    <property type="term" value="F:calcium:proton antiporter activity"/>
    <property type="evidence" value="ECO:0007669"/>
    <property type="project" value="UniProtKB-UniRule"/>
</dbReference>
<evidence type="ECO:0000313" key="12">
    <source>
        <dbReference type="Proteomes" id="UP000236379"/>
    </source>
</evidence>
<keyword evidence="12" id="KW-1185">Reference proteome</keyword>
<dbReference type="Proteomes" id="UP000236379">
    <property type="component" value="Unassembled WGS sequence"/>
</dbReference>
<protein>
    <recommendedName>
        <fullName evidence="9">Ca(2+)/H(+) antiporter</fullName>
    </recommendedName>
</protein>
<feature type="transmembrane region" description="Helical" evidence="9">
    <location>
        <begin position="73"/>
        <end position="94"/>
    </location>
</feature>
<evidence type="ECO:0000256" key="6">
    <source>
        <dbReference type="ARBA" id="ARBA00022989"/>
    </source>
</evidence>
<feature type="transmembrane region" description="Helical" evidence="9">
    <location>
        <begin position="106"/>
        <end position="127"/>
    </location>
</feature>
<evidence type="ECO:0000256" key="5">
    <source>
        <dbReference type="ARBA" id="ARBA00022837"/>
    </source>
</evidence>
<feature type="transmembrane region" description="Helical" evidence="9">
    <location>
        <begin position="219"/>
        <end position="241"/>
    </location>
</feature>
<feature type="transmembrane region" description="Helical" evidence="9">
    <location>
        <begin position="16"/>
        <end position="35"/>
    </location>
</feature>
<feature type="transmembrane region" description="Helical" evidence="9">
    <location>
        <begin position="261"/>
        <end position="285"/>
    </location>
</feature>
<dbReference type="PANTHER" id="PTHR31503:SF22">
    <property type="entry name" value="VACUOLAR CALCIUM ION TRANSPORTER"/>
    <property type="match status" value="1"/>
</dbReference>
<comment type="caution">
    <text evidence="11">The sequence shown here is derived from an EMBL/GenBank/DDBJ whole genome shotgun (WGS) entry which is preliminary data.</text>
</comment>
<feature type="transmembrane region" description="Helical" evidence="9">
    <location>
        <begin position="41"/>
        <end position="61"/>
    </location>
</feature>
<feature type="transmembrane region" description="Helical" evidence="9">
    <location>
        <begin position="324"/>
        <end position="345"/>
    </location>
</feature>
<dbReference type="InterPro" id="IPR004798">
    <property type="entry name" value="CAX-like"/>
</dbReference>
<dbReference type="GO" id="GO:0012505">
    <property type="term" value="C:endomembrane system"/>
    <property type="evidence" value="ECO:0007669"/>
    <property type="project" value="UniProtKB-SubCell"/>
</dbReference>
<dbReference type="InterPro" id="IPR004837">
    <property type="entry name" value="NaCa_Exmemb"/>
</dbReference>
<sequence>MPWSPARPDNAAEVTIVKWLNILLVFLPVAVFLEVTGGNPTLIFISACLAILPLAGIMGSATEQLAVRAGSTVGGLLNATFGNATELIIAFFALQAGKLEVVKASIIGSILGNLLLVMGLAVFLGGLKYKEQKFNLKSASTIASLLTISLIALSIPTIFDYAARAVAPERVAQLDVNLSDATAVVLIIMYIAYIFFTLRTHKDILSTSDDEGARDEHDGPLWSVPLAVGVLAGATIGVAFMSEFLVGTLEAATATLGLTEFFVGLILIPIIGNAAEHAAAVMFALKNKMDLSMTISLGSTVQVALLVAPLLVLAGLIVGKPMNLVVTPLELISIGAAVLIGNSVVRDGETNWLEGILLLGVYVILAFAVFFYPVA</sequence>
<feature type="transmembrane region" description="Helical" evidence="9">
    <location>
        <begin position="139"/>
        <end position="159"/>
    </location>
</feature>
<keyword evidence="9" id="KW-0050">Antiport</keyword>
<feature type="transmembrane region" description="Helical" evidence="9">
    <location>
        <begin position="352"/>
        <end position="372"/>
    </location>
</feature>
<dbReference type="Pfam" id="PF01699">
    <property type="entry name" value="Na_Ca_ex"/>
    <property type="match status" value="2"/>
</dbReference>
<feature type="transmembrane region" description="Helical" evidence="9">
    <location>
        <begin position="179"/>
        <end position="198"/>
    </location>
</feature>
<keyword evidence="4 9" id="KW-0812">Transmembrane</keyword>
<comment type="function">
    <text evidence="9">Ca(+)/H(+) antiporter that extrudes calcium in exchange for external protons.</text>
</comment>
<feature type="domain" description="Sodium/calcium exchanger membrane region" evidence="10">
    <location>
        <begin position="227"/>
        <end position="370"/>
    </location>
</feature>
<evidence type="ECO:0000256" key="1">
    <source>
        <dbReference type="ARBA" id="ARBA00004127"/>
    </source>
</evidence>
<evidence type="ECO:0000256" key="4">
    <source>
        <dbReference type="ARBA" id="ARBA00022692"/>
    </source>
</evidence>
<keyword evidence="6 9" id="KW-1133">Transmembrane helix</keyword>
<dbReference type="InterPro" id="IPR044880">
    <property type="entry name" value="NCX_ion-bd_dom_sf"/>
</dbReference>
<keyword evidence="5 9" id="KW-0106">Calcium</keyword>
<name>A0A2K3V2P7_9DEIO</name>
<evidence type="ECO:0000256" key="9">
    <source>
        <dbReference type="RuleBase" id="RU365028"/>
    </source>
</evidence>
<dbReference type="Gene3D" id="1.20.1420.30">
    <property type="entry name" value="NCX, central ion-binding region"/>
    <property type="match status" value="1"/>
</dbReference>
<dbReference type="InterPro" id="IPR004713">
    <property type="entry name" value="CaH_exchang"/>
</dbReference>
<evidence type="ECO:0000313" key="11">
    <source>
        <dbReference type="EMBL" id="PNY83054.1"/>
    </source>
</evidence>
<keyword evidence="8 9" id="KW-0472">Membrane</keyword>
<keyword evidence="3 9" id="KW-0109">Calcium transport</keyword>
<dbReference type="NCBIfam" id="TIGR00378">
    <property type="entry name" value="cax"/>
    <property type="match status" value="1"/>
</dbReference>
<comment type="subcellular location">
    <subcellularLocation>
        <location evidence="1">Endomembrane system</location>
        <topology evidence="1">Multi-pass membrane protein</topology>
    </subcellularLocation>
</comment>
<dbReference type="EMBL" id="PPPD01000001">
    <property type="protein sequence ID" value="PNY83054.1"/>
    <property type="molecule type" value="Genomic_DNA"/>
</dbReference>
<reference evidence="11 12" key="1">
    <citation type="submission" date="2018-01" db="EMBL/GenBank/DDBJ databases">
        <title>Deinococcus koreensis sp. nov., a radiation-resistant bacterium isolated from river water.</title>
        <authorList>
            <person name="Choi A."/>
        </authorList>
    </citation>
    <scope>NUCLEOTIDE SEQUENCE [LARGE SCALE GENOMIC DNA]</scope>
    <source>
        <strain evidence="11 12">SJW1-2</strain>
    </source>
</reference>
<keyword evidence="2 9" id="KW-0813">Transport</keyword>